<dbReference type="SMART" id="SM00014">
    <property type="entry name" value="acidPPc"/>
    <property type="match status" value="1"/>
</dbReference>
<dbReference type="Pfam" id="PF01569">
    <property type="entry name" value="PAP2"/>
    <property type="match status" value="1"/>
</dbReference>
<dbReference type="PANTHER" id="PTHR14969">
    <property type="entry name" value="SPHINGOSINE-1-PHOSPHATE PHOSPHOHYDROLASE"/>
    <property type="match status" value="1"/>
</dbReference>
<dbReference type="Gene3D" id="1.20.144.10">
    <property type="entry name" value="Phosphatidic acid phosphatase type 2/haloperoxidase"/>
    <property type="match status" value="1"/>
</dbReference>
<feature type="chain" id="PRO_5020290861" evidence="2">
    <location>
        <begin position="23"/>
        <end position="192"/>
    </location>
</feature>
<feature type="region of interest" description="Disordered" evidence="1">
    <location>
        <begin position="81"/>
        <end position="100"/>
    </location>
</feature>
<evidence type="ECO:0000256" key="2">
    <source>
        <dbReference type="SAM" id="SignalP"/>
    </source>
</evidence>
<dbReference type="CDD" id="cd03394">
    <property type="entry name" value="PAP2_like_5"/>
    <property type="match status" value="1"/>
</dbReference>
<evidence type="ECO:0000256" key="1">
    <source>
        <dbReference type="SAM" id="MobiDB-lite"/>
    </source>
</evidence>
<reference evidence="4 5" key="1">
    <citation type="submission" date="2018-07" db="EMBL/GenBank/DDBJ databases">
        <title>Exploring interactions and the metabolic potential of the ultra-small soil bacteria Hylemonella gracilis.</title>
        <authorList>
            <person name="Tyc O."/>
            <person name="Kulkarni P."/>
            <person name="Gawehns F."/>
            <person name="Hundscheid M."/>
            <person name="Zweers H."/>
            <person name="Garbeva P."/>
        </authorList>
    </citation>
    <scope>NUCLEOTIDE SEQUENCE [LARGE SCALE GENOMIC DNA]</scope>
    <source>
        <strain evidence="4 5">NS1</strain>
    </source>
</reference>
<dbReference type="InterPro" id="IPR000326">
    <property type="entry name" value="PAP2/HPO"/>
</dbReference>
<keyword evidence="2" id="KW-0732">Signal</keyword>
<evidence type="ECO:0000259" key="3">
    <source>
        <dbReference type="SMART" id="SM00014"/>
    </source>
</evidence>
<accession>A0A4P6UJC4</accession>
<evidence type="ECO:0000313" key="5">
    <source>
        <dbReference type="Proteomes" id="UP000292939"/>
    </source>
</evidence>
<sequence>MKNRWMGSVMACCLLLCSTACADGANKTSVEQAGDFLQLMIPSYALGMTVNEHGSAVDSEGVEQLGRSMLGTLLMVQSLKQTTQQKRPDHDSGDRRDSFPSGHTASAFAGAAFIHRRYGFSQAAVPYALASFVGYSRLSADEHHPRDVAVGALIAGFSAWLVVDERRQTVDCASMVTDVGVDWVKVSCSLRF</sequence>
<feature type="signal peptide" evidence="2">
    <location>
        <begin position="1"/>
        <end position="22"/>
    </location>
</feature>
<feature type="compositionally biased region" description="Basic and acidic residues" evidence="1">
    <location>
        <begin position="86"/>
        <end position="98"/>
    </location>
</feature>
<dbReference type="OrthoDB" id="9773582at2"/>
<evidence type="ECO:0000313" key="4">
    <source>
        <dbReference type="EMBL" id="QBK05133.1"/>
    </source>
</evidence>
<name>A0A4P6UJC4_9BURK</name>
<dbReference type="SUPFAM" id="SSF48317">
    <property type="entry name" value="Acid phosphatase/Vanadium-dependent haloperoxidase"/>
    <property type="match status" value="1"/>
</dbReference>
<dbReference type="EMBL" id="CP031395">
    <property type="protein sequence ID" value="QBK05133.1"/>
    <property type="molecule type" value="Genomic_DNA"/>
</dbReference>
<dbReference type="AlphaFoldDB" id="A0A4P6UJC4"/>
<proteinExistence type="predicted"/>
<protein>
    <submittedName>
        <fullName evidence="4">PAP2 family protein</fullName>
    </submittedName>
</protein>
<dbReference type="RefSeq" id="WP_131279926.1">
    <property type="nucleotide sequence ID" value="NZ_CP031395.1"/>
</dbReference>
<dbReference type="Proteomes" id="UP000292939">
    <property type="component" value="Chromosome"/>
</dbReference>
<dbReference type="PANTHER" id="PTHR14969:SF13">
    <property type="entry name" value="AT30094P"/>
    <property type="match status" value="1"/>
</dbReference>
<feature type="domain" description="Phosphatidic acid phosphatase type 2/haloperoxidase" evidence="3">
    <location>
        <begin position="65"/>
        <end position="163"/>
    </location>
</feature>
<dbReference type="KEGG" id="hgr:DW355_10475"/>
<organism evidence="4 5">
    <name type="scientific">Hylemonella gracilis</name>
    <dbReference type="NCBI Taxonomy" id="80880"/>
    <lineage>
        <taxon>Bacteria</taxon>
        <taxon>Pseudomonadati</taxon>
        <taxon>Pseudomonadota</taxon>
        <taxon>Betaproteobacteria</taxon>
        <taxon>Burkholderiales</taxon>
        <taxon>Comamonadaceae</taxon>
        <taxon>Hylemonella</taxon>
    </lineage>
</organism>
<dbReference type="InterPro" id="IPR036938">
    <property type="entry name" value="PAP2/HPO_sf"/>
</dbReference>
<gene>
    <name evidence="4" type="ORF">DW355_10475</name>
</gene>